<gene>
    <name evidence="1" type="ORF">JCM16774_0334</name>
</gene>
<evidence type="ECO:0000313" key="2">
    <source>
        <dbReference type="Proteomes" id="UP000321606"/>
    </source>
</evidence>
<evidence type="ECO:0008006" key="3">
    <source>
        <dbReference type="Google" id="ProtNLM"/>
    </source>
</evidence>
<proteinExistence type="predicted"/>
<reference evidence="1 2" key="1">
    <citation type="submission" date="2019-07" db="EMBL/GenBank/DDBJ databases">
        <title>Complete Genome Sequence of Leptotrichia goodfellowii Strain JCM 16774.</title>
        <authorList>
            <person name="Watanabe S."/>
            <person name="Cui L."/>
        </authorList>
    </citation>
    <scope>NUCLEOTIDE SEQUENCE [LARGE SCALE GENOMIC DNA]</scope>
    <source>
        <strain evidence="1 2">JCM16774</strain>
    </source>
</reference>
<dbReference type="InterPro" id="IPR021739">
    <property type="entry name" value="SaV-like"/>
</dbReference>
<dbReference type="Proteomes" id="UP000321606">
    <property type="component" value="Chromosome"/>
</dbReference>
<dbReference type="OrthoDB" id="95767at2"/>
<dbReference type="EMBL" id="AP019822">
    <property type="protein sequence ID" value="BBM35421.1"/>
    <property type="molecule type" value="Genomic_DNA"/>
</dbReference>
<sequence length="82" mass="9513">MGEKSEIIQKVDSINNPQHYKLNGLDIESIDVVRSVLGKEKFIGFCKGNILKYLIREENKNGLEDIKKARKYTDWLIKEMEG</sequence>
<name>A0A510JAK1_9FUSO</name>
<accession>A0A510JAK1</accession>
<dbReference type="KEGG" id="lgo:JCM16774_0334"/>
<dbReference type="STRING" id="714315.GCA_000516535_00347"/>
<evidence type="ECO:0000313" key="1">
    <source>
        <dbReference type="EMBL" id="BBM35421.1"/>
    </source>
</evidence>
<dbReference type="Pfam" id="PF11753">
    <property type="entry name" value="DUF3310"/>
    <property type="match status" value="1"/>
</dbReference>
<organism evidence="1 2">
    <name type="scientific">Pseudoleptotrichia goodfellowii</name>
    <dbReference type="NCBI Taxonomy" id="157692"/>
    <lineage>
        <taxon>Bacteria</taxon>
        <taxon>Fusobacteriati</taxon>
        <taxon>Fusobacteriota</taxon>
        <taxon>Fusobacteriia</taxon>
        <taxon>Fusobacteriales</taxon>
        <taxon>Leptotrichiaceae</taxon>
        <taxon>Pseudoleptotrichia</taxon>
    </lineage>
</organism>
<dbReference type="RefSeq" id="WP_026736993.1">
    <property type="nucleotide sequence ID" value="NZ_AP019822.1"/>
</dbReference>
<dbReference type="AlphaFoldDB" id="A0A510JAK1"/>
<protein>
    <recommendedName>
        <fullName evidence="3">DUF3310 domain-containing protein</fullName>
    </recommendedName>
</protein>